<keyword evidence="8 13" id="KW-0067">ATP-binding</keyword>
<evidence type="ECO:0000256" key="1">
    <source>
        <dbReference type="ARBA" id="ARBA00004496"/>
    </source>
</evidence>
<evidence type="ECO:0000259" key="14">
    <source>
        <dbReference type="Pfam" id="PF00749"/>
    </source>
</evidence>
<dbReference type="HAMAP" id="MF_02076">
    <property type="entry name" value="Glu_tRNA_synth_type2"/>
    <property type="match status" value="1"/>
</dbReference>
<dbReference type="AlphaFoldDB" id="A0A0A1TF22"/>
<reference evidence="17 18" key="1">
    <citation type="journal article" date="2015" name="Genome Announc.">
        <title>Draft Genome Sequence and Gene Annotation of the Entomopathogenic Fungus Verticillium hemipterigenum.</title>
        <authorList>
            <person name="Horn F."/>
            <person name="Habel A."/>
            <person name="Scharf D.H."/>
            <person name="Dworschak J."/>
            <person name="Brakhage A.A."/>
            <person name="Guthke R."/>
            <person name="Hertweck C."/>
            <person name="Linde J."/>
        </authorList>
    </citation>
    <scope>NUCLEOTIDE SEQUENCE [LARGE SCALE GENOMIC DNA]</scope>
</reference>
<dbReference type="InterPro" id="IPR020058">
    <property type="entry name" value="Glu/Gln-tRNA-synth_Ib_cat-dom"/>
</dbReference>
<gene>
    <name evidence="17" type="ORF">VHEMI04679</name>
</gene>
<evidence type="ECO:0000313" key="18">
    <source>
        <dbReference type="Proteomes" id="UP000039046"/>
    </source>
</evidence>
<dbReference type="Gene3D" id="1.20.1050.10">
    <property type="match status" value="1"/>
</dbReference>
<dbReference type="GO" id="GO:0017102">
    <property type="term" value="C:methionyl glutamyl tRNA synthetase complex"/>
    <property type="evidence" value="ECO:0007669"/>
    <property type="project" value="TreeGrafter"/>
</dbReference>
<dbReference type="Pfam" id="PF20974">
    <property type="entry name" value="tRNA-synt_1c_C2"/>
    <property type="match status" value="1"/>
</dbReference>
<dbReference type="OrthoDB" id="10250478at2759"/>
<evidence type="ECO:0000256" key="13">
    <source>
        <dbReference type="RuleBase" id="RU363037"/>
    </source>
</evidence>
<comment type="subcellular location">
    <subcellularLocation>
        <location evidence="1">Cytoplasm</location>
    </subcellularLocation>
</comment>
<evidence type="ECO:0000256" key="11">
    <source>
        <dbReference type="ARBA" id="ARBA00030865"/>
    </source>
</evidence>
<feature type="domain" description="tRNA synthetases class I (E and Q) anti-codon binding" evidence="16">
    <location>
        <begin position="540"/>
        <end position="614"/>
    </location>
</feature>
<dbReference type="Pfam" id="PF03950">
    <property type="entry name" value="tRNA-synt_1c_C"/>
    <property type="match status" value="1"/>
</dbReference>
<dbReference type="PANTHER" id="PTHR43097:SF5">
    <property type="entry name" value="GLUTAMATE--TRNA LIGASE"/>
    <property type="match status" value="1"/>
</dbReference>
<evidence type="ECO:0000256" key="6">
    <source>
        <dbReference type="ARBA" id="ARBA00022598"/>
    </source>
</evidence>
<name>A0A0A1TF22_9HYPO</name>
<dbReference type="FunFam" id="1.10.1160.10:FF:000001">
    <property type="entry name" value="Glutamine--tRNA ligase"/>
    <property type="match status" value="1"/>
</dbReference>
<dbReference type="EMBL" id="CDHN01000002">
    <property type="protein sequence ID" value="CEJ88304.1"/>
    <property type="molecule type" value="Genomic_DNA"/>
</dbReference>
<keyword evidence="18" id="KW-1185">Reference proteome</keyword>
<evidence type="ECO:0000259" key="16">
    <source>
        <dbReference type="Pfam" id="PF20974"/>
    </source>
</evidence>
<proteinExistence type="inferred from homology"/>
<keyword evidence="7 13" id="KW-0547">Nucleotide-binding</keyword>
<dbReference type="SUPFAM" id="SSF50715">
    <property type="entry name" value="Ribosomal protein L25-like"/>
    <property type="match status" value="1"/>
</dbReference>
<sequence>MNNHEFLRIQNGLGLLDFKSLEQILFDFDRFLTLRTFVGGFSLTEKDSKLWTVLCLNKVALGLIRRSVFVNITRWYTYLEKTYPELQDEAKLQKSGPQAAISAADQRQSRYGIQLQDTDKGVVTRFPPEPSGYLHIGHAKAAFLNDYFAHDAYNGSLILRFDDTNPTKEKQEYEDSSIEDLVSMGIRCQKVTYTSDYFEQLYQLCQKLISQGDAYAEDTDPLVQKADRKARKASARRDRPASESLAIFKEMRDGTDFGRKHCIRARIAFDSSNGALRDPIIFRFPQWGKDEEPQPHHRTGWTWNIYPTYDFACPLVDSIEGVTHALRTTEYSDRNDQYYWFLKALDMRQVHLWDFARLNFIRTFLSKRKLSKVVDSGRVDGWDDPRMPTIRGIIRRGLRIDVLRDFMLKQGPSRNVVNMDWTVLWALNKKAIDPIAPRHTAVEAKNIVVATIYGGPDTPYHEARPKHPKNPSIGMKDVVFANRVYLDQADAASFKEGEEITLMTWGNAIVKTITKSDQGTVTALDLDLHLQGDVGKTEKKVHWLAAQDDKLIQGELWEFDHLLTKDNLEKTDNLDDFLNHDTESSVNAFLDAGAASLAAGDVIQLERKGYYRVDKPATGQSDSKIVLFKIPTGTTKR</sequence>
<feature type="domain" description="Glutamyl/glutaminyl-tRNA synthetase class Ib anti-codon binding" evidence="15">
    <location>
        <begin position="436"/>
        <end position="528"/>
    </location>
</feature>
<keyword evidence="6 13" id="KW-0436">Ligase</keyword>
<evidence type="ECO:0000256" key="12">
    <source>
        <dbReference type="ARBA" id="ARBA00048351"/>
    </source>
</evidence>
<dbReference type="InterPro" id="IPR004526">
    <property type="entry name" value="Glu-tRNA-synth_arc/euk"/>
</dbReference>
<dbReference type="InterPro" id="IPR020059">
    <property type="entry name" value="Glu/Gln-tRNA-synth_Ib_codon-bd"/>
</dbReference>
<dbReference type="InterPro" id="IPR001412">
    <property type="entry name" value="aa-tRNA-synth_I_CS"/>
</dbReference>
<evidence type="ECO:0000313" key="17">
    <source>
        <dbReference type="EMBL" id="CEJ88304.1"/>
    </source>
</evidence>
<dbReference type="FunFam" id="3.40.50.620:FF:000037">
    <property type="entry name" value="Glutamine--tRNA ligase cytoplasmic"/>
    <property type="match status" value="1"/>
</dbReference>
<keyword evidence="10 13" id="KW-0030">Aminoacyl-tRNA synthetase</keyword>
<evidence type="ECO:0000256" key="7">
    <source>
        <dbReference type="ARBA" id="ARBA00022741"/>
    </source>
</evidence>
<dbReference type="EC" id="6.1.1.17" evidence="3"/>
<dbReference type="GO" id="GO:0004818">
    <property type="term" value="F:glutamate-tRNA ligase activity"/>
    <property type="evidence" value="ECO:0007669"/>
    <property type="project" value="UniProtKB-EC"/>
</dbReference>
<dbReference type="GO" id="GO:0006424">
    <property type="term" value="P:glutamyl-tRNA aminoacylation"/>
    <property type="evidence" value="ECO:0007669"/>
    <property type="project" value="InterPro"/>
</dbReference>
<evidence type="ECO:0000256" key="3">
    <source>
        <dbReference type="ARBA" id="ARBA00012835"/>
    </source>
</evidence>
<evidence type="ECO:0000256" key="2">
    <source>
        <dbReference type="ARBA" id="ARBA00008927"/>
    </source>
</evidence>
<comment type="catalytic activity">
    <reaction evidence="12">
        <text>tRNA(Glu) + L-glutamate + ATP = L-glutamyl-tRNA(Glu) + AMP + diphosphate</text>
        <dbReference type="Rhea" id="RHEA:23540"/>
        <dbReference type="Rhea" id="RHEA-COMP:9663"/>
        <dbReference type="Rhea" id="RHEA-COMP:9680"/>
        <dbReference type="ChEBI" id="CHEBI:29985"/>
        <dbReference type="ChEBI" id="CHEBI:30616"/>
        <dbReference type="ChEBI" id="CHEBI:33019"/>
        <dbReference type="ChEBI" id="CHEBI:78442"/>
        <dbReference type="ChEBI" id="CHEBI:78520"/>
        <dbReference type="ChEBI" id="CHEBI:456215"/>
        <dbReference type="EC" id="6.1.1.17"/>
    </reaction>
</comment>
<dbReference type="InterPro" id="IPR020056">
    <property type="entry name" value="Rbsml_bL25/Gln-tRNA_synth_N"/>
</dbReference>
<dbReference type="STRING" id="1531966.A0A0A1TF22"/>
<dbReference type="GO" id="GO:0005829">
    <property type="term" value="C:cytosol"/>
    <property type="evidence" value="ECO:0007669"/>
    <property type="project" value="TreeGrafter"/>
</dbReference>
<dbReference type="Gene3D" id="2.40.240.10">
    <property type="entry name" value="Ribosomal Protein L25, Chain P"/>
    <property type="match status" value="2"/>
</dbReference>
<dbReference type="Proteomes" id="UP000039046">
    <property type="component" value="Unassembled WGS sequence"/>
</dbReference>
<dbReference type="InterPro" id="IPR049437">
    <property type="entry name" value="tRNA-synt_1c_C2"/>
</dbReference>
<dbReference type="HOGENOM" id="CLU_001882_1_2_1"/>
<dbReference type="SUPFAM" id="SSF52374">
    <property type="entry name" value="Nucleotidylyl transferase"/>
    <property type="match status" value="1"/>
</dbReference>
<evidence type="ECO:0000256" key="5">
    <source>
        <dbReference type="ARBA" id="ARBA00022553"/>
    </source>
</evidence>
<evidence type="ECO:0000256" key="8">
    <source>
        <dbReference type="ARBA" id="ARBA00022840"/>
    </source>
</evidence>
<dbReference type="Gene3D" id="3.40.50.620">
    <property type="entry name" value="HUPs"/>
    <property type="match status" value="1"/>
</dbReference>
<evidence type="ECO:0000256" key="9">
    <source>
        <dbReference type="ARBA" id="ARBA00022917"/>
    </source>
</evidence>
<dbReference type="Pfam" id="PF00749">
    <property type="entry name" value="tRNA-synt_1c"/>
    <property type="match status" value="1"/>
</dbReference>
<dbReference type="PRINTS" id="PR00987">
    <property type="entry name" value="TRNASYNTHGLU"/>
</dbReference>
<evidence type="ECO:0000256" key="10">
    <source>
        <dbReference type="ARBA" id="ARBA00023146"/>
    </source>
</evidence>
<dbReference type="PROSITE" id="PS00178">
    <property type="entry name" value="AA_TRNA_LIGASE_I"/>
    <property type="match status" value="1"/>
</dbReference>
<dbReference type="GO" id="GO:0005524">
    <property type="term" value="F:ATP binding"/>
    <property type="evidence" value="ECO:0007669"/>
    <property type="project" value="UniProtKB-KW"/>
</dbReference>
<dbReference type="FunFam" id="3.90.800.10:FF:000001">
    <property type="entry name" value="Glutamine--tRNA ligase"/>
    <property type="match status" value="1"/>
</dbReference>
<dbReference type="InterPro" id="IPR011035">
    <property type="entry name" value="Ribosomal_bL25/Gln-tRNA_synth"/>
</dbReference>
<dbReference type="NCBIfam" id="TIGR00463">
    <property type="entry name" value="gltX_arch"/>
    <property type="match status" value="1"/>
</dbReference>
<keyword evidence="9 13" id="KW-0648">Protein biosynthesis</keyword>
<dbReference type="FunFam" id="2.40.240.10:FF:000004">
    <property type="entry name" value="Glutamyl-tRNA synthetase, cytoplasmic"/>
    <property type="match status" value="1"/>
</dbReference>
<dbReference type="PANTHER" id="PTHR43097">
    <property type="entry name" value="GLUTAMINE-TRNA LIGASE"/>
    <property type="match status" value="1"/>
</dbReference>
<dbReference type="InterPro" id="IPR000924">
    <property type="entry name" value="Glu/Gln-tRNA-synth"/>
</dbReference>
<protein>
    <recommendedName>
        <fullName evidence="3">glutamate--tRNA ligase</fullName>
        <ecNumber evidence="3">6.1.1.17</ecNumber>
    </recommendedName>
    <alternativeName>
        <fullName evidence="11">Glutamyl-tRNA synthetase</fullName>
    </alternativeName>
</protein>
<dbReference type="InterPro" id="IPR050132">
    <property type="entry name" value="Gln/Glu-tRNA_Ligase"/>
</dbReference>
<dbReference type="InterPro" id="IPR014729">
    <property type="entry name" value="Rossmann-like_a/b/a_fold"/>
</dbReference>
<accession>A0A0A1TF22</accession>
<organism evidence="17 18">
    <name type="scientific">[Torrubiella] hemipterigena</name>
    <dbReference type="NCBI Taxonomy" id="1531966"/>
    <lineage>
        <taxon>Eukaryota</taxon>
        <taxon>Fungi</taxon>
        <taxon>Dikarya</taxon>
        <taxon>Ascomycota</taxon>
        <taxon>Pezizomycotina</taxon>
        <taxon>Sordariomycetes</taxon>
        <taxon>Hypocreomycetidae</taxon>
        <taxon>Hypocreales</taxon>
        <taxon>Clavicipitaceae</taxon>
        <taxon>Clavicipitaceae incertae sedis</taxon>
        <taxon>'Torrubiella' clade</taxon>
    </lineage>
</organism>
<keyword evidence="4" id="KW-0963">Cytoplasm</keyword>
<comment type="similarity">
    <text evidence="2">Belongs to the class-I aminoacyl-tRNA synthetase family. Glutamate--tRNA ligase type 2 subfamily.</text>
</comment>
<evidence type="ECO:0000259" key="15">
    <source>
        <dbReference type="Pfam" id="PF03950"/>
    </source>
</evidence>
<feature type="domain" description="Glutamyl/glutaminyl-tRNA synthetase class Ib catalytic" evidence="14">
    <location>
        <begin position="122"/>
        <end position="433"/>
    </location>
</feature>
<keyword evidence="5" id="KW-0597">Phosphoprotein</keyword>
<evidence type="ECO:0000256" key="4">
    <source>
        <dbReference type="ARBA" id="ARBA00022490"/>
    </source>
</evidence>